<feature type="domain" description="DNA binding HTH" evidence="1">
    <location>
        <begin position="31"/>
        <end position="67"/>
    </location>
</feature>
<dbReference type="OrthoDB" id="9807827at2"/>
<accession>A0A517N365</accession>
<organism evidence="2 3">
    <name type="scientific">Adhaeretor mobilis</name>
    <dbReference type="NCBI Taxonomy" id="1930276"/>
    <lineage>
        <taxon>Bacteria</taxon>
        <taxon>Pseudomonadati</taxon>
        <taxon>Planctomycetota</taxon>
        <taxon>Planctomycetia</taxon>
        <taxon>Pirellulales</taxon>
        <taxon>Lacipirellulaceae</taxon>
        <taxon>Adhaeretor</taxon>
    </lineage>
</organism>
<sequence>MTHKLADDAFLSLSVVFSKVEIIPMGKLLQVERVNTDLITLLLRKTNGNQFEAARILGITRGSLRNKTRSLGIVIDQIIKVEEEVTSV</sequence>
<evidence type="ECO:0000313" key="3">
    <source>
        <dbReference type="Proteomes" id="UP000319852"/>
    </source>
</evidence>
<protein>
    <submittedName>
        <fullName evidence="2">Global DNA-binding transcriptional dual regulator Fis</fullName>
    </submittedName>
</protein>
<dbReference type="KEGG" id="amob:HG15A2_47700"/>
<name>A0A517N365_9BACT</name>
<gene>
    <name evidence="2" type="ORF">HG15A2_47700</name>
</gene>
<keyword evidence="2" id="KW-0238">DNA-binding</keyword>
<dbReference type="InterPro" id="IPR009057">
    <property type="entry name" value="Homeodomain-like_sf"/>
</dbReference>
<dbReference type="SUPFAM" id="SSF46689">
    <property type="entry name" value="Homeodomain-like"/>
    <property type="match status" value="1"/>
</dbReference>
<dbReference type="PRINTS" id="PR01590">
    <property type="entry name" value="HTHFIS"/>
</dbReference>
<dbReference type="InterPro" id="IPR002197">
    <property type="entry name" value="HTH_Fis"/>
</dbReference>
<reference evidence="2 3" key="1">
    <citation type="submission" date="2019-02" db="EMBL/GenBank/DDBJ databases">
        <title>Deep-cultivation of Planctomycetes and their phenomic and genomic characterization uncovers novel biology.</title>
        <authorList>
            <person name="Wiegand S."/>
            <person name="Jogler M."/>
            <person name="Boedeker C."/>
            <person name="Pinto D."/>
            <person name="Vollmers J."/>
            <person name="Rivas-Marin E."/>
            <person name="Kohn T."/>
            <person name="Peeters S.H."/>
            <person name="Heuer A."/>
            <person name="Rast P."/>
            <person name="Oberbeckmann S."/>
            <person name="Bunk B."/>
            <person name="Jeske O."/>
            <person name="Meyerdierks A."/>
            <person name="Storesund J.E."/>
            <person name="Kallscheuer N."/>
            <person name="Luecker S."/>
            <person name="Lage O.M."/>
            <person name="Pohl T."/>
            <person name="Merkel B.J."/>
            <person name="Hornburger P."/>
            <person name="Mueller R.-W."/>
            <person name="Bruemmer F."/>
            <person name="Labrenz M."/>
            <person name="Spormann A.M."/>
            <person name="Op den Camp H."/>
            <person name="Overmann J."/>
            <person name="Amann R."/>
            <person name="Jetten M.S.M."/>
            <person name="Mascher T."/>
            <person name="Medema M.H."/>
            <person name="Devos D.P."/>
            <person name="Kaster A.-K."/>
            <person name="Ovreas L."/>
            <person name="Rohde M."/>
            <person name="Galperin M.Y."/>
            <person name="Jogler C."/>
        </authorList>
    </citation>
    <scope>NUCLEOTIDE SEQUENCE [LARGE SCALE GENOMIC DNA]</scope>
    <source>
        <strain evidence="2 3">HG15A2</strain>
    </source>
</reference>
<keyword evidence="3" id="KW-1185">Reference proteome</keyword>
<dbReference type="Pfam" id="PF02954">
    <property type="entry name" value="HTH_8"/>
    <property type="match status" value="1"/>
</dbReference>
<dbReference type="GO" id="GO:0043565">
    <property type="term" value="F:sequence-specific DNA binding"/>
    <property type="evidence" value="ECO:0007669"/>
    <property type="project" value="InterPro"/>
</dbReference>
<dbReference type="RefSeq" id="WP_145063611.1">
    <property type="nucleotide sequence ID" value="NZ_CP036263.1"/>
</dbReference>
<dbReference type="AlphaFoldDB" id="A0A517N365"/>
<proteinExistence type="predicted"/>
<evidence type="ECO:0000259" key="1">
    <source>
        <dbReference type="Pfam" id="PF02954"/>
    </source>
</evidence>
<dbReference type="EMBL" id="CP036263">
    <property type="protein sequence ID" value="QDT01428.1"/>
    <property type="molecule type" value="Genomic_DNA"/>
</dbReference>
<dbReference type="Proteomes" id="UP000319852">
    <property type="component" value="Chromosome"/>
</dbReference>
<evidence type="ECO:0000313" key="2">
    <source>
        <dbReference type="EMBL" id="QDT01428.1"/>
    </source>
</evidence>
<dbReference type="Gene3D" id="1.10.10.60">
    <property type="entry name" value="Homeodomain-like"/>
    <property type="match status" value="1"/>
</dbReference>